<accession>A0A382KQ62</accession>
<dbReference type="EMBL" id="UINC01081314">
    <property type="protein sequence ID" value="SVC25037.1"/>
    <property type="molecule type" value="Genomic_DNA"/>
</dbReference>
<evidence type="ECO:0008006" key="2">
    <source>
        <dbReference type="Google" id="ProtNLM"/>
    </source>
</evidence>
<evidence type="ECO:0000313" key="1">
    <source>
        <dbReference type="EMBL" id="SVC25037.1"/>
    </source>
</evidence>
<protein>
    <recommendedName>
        <fullName evidence="2">Methyltransferase type 11 domain-containing protein</fullName>
    </recommendedName>
</protein>
<proteinExistence type="predicted"/>
<dbReference type="InterPro" id="IPR029063">
    <property type="entry name" value="SAM-dependent_MTases_sf"/>
</dbReference>
<organism evidence="1">
    <name type="scientific">marine metagenome</name>
    <dbReference type="NCBI Taxonomy" id="408172"/>
    <lineage>
        <taxon>unclassified sequences</taxon>
        <taxon>metagenomes</taxon>
        <taxon>ecological metagenomes</taxon>
    </lineage>
</organism>
<name>A0A382KQ62_9ZZZZ</name>
<dbReference type="SUPFAM" id="SSF53335">
    <property type="entry name" value="S-adenosyl-L-methionine-dependent methyltransferases"/>
    <property type="match status" value="1"/>
</dbReference>
<dbReference type="Gene3D" id="3.40.50.150">
    <property type="entry name" value="Vaccinia Virus protein VP39"/>
    <property type="match status" value="1"/>
</dbReference>
<gene>
    <name evidence="1" type="ORF">METZ01_LOCUS277891</name>
</gene>
<reference evidence="1" key="1">
    <citation type="submission" date="2018-05" db="EMBL/GenBank/DDBJ databases">
        <authorList>
            <person name="Lanie J.A."/>
            <person name="Ng W.-L."/>
            <person name="Kazmierczak K.M."/>
            <person name="Andrzejewski T.M."/>
            <person name="Davidsen T.M."/>
            <person name="Wayne K.J."/>
            <person name="Tettelin H."/>
            <person name="Glass J.I."/>
            <person name="Rusch D."/>
            <person name="Podicherti R."/>
            <person name="Tsui H.-C.T."/>
            <person name="Winkler M.E."/>
        </authorList>
    </citation>
    <scope>NUCLEOTIDE SEQUENCE</scope>
</reference>
<dbReference type="AlphaFoldDB" id="A0A382KQ62"/>
<sequence length="223" mass="26388">MNYTSNNPSLRYLEHIEYYKQMHNEGIKFVDGYIKEKDDVYNGKTTSLYADIIKKIIEQNNYRTLLEYGCGKAFYYENKFVLNNKIINSLKDYWGVEVSLYDPCFEKFSELTTKKSDLTICIDVLEHIPKQDIDWILEEFFKLTKFMVFINIACEPAVALLPNGKNAHINIQTPKYWHTKLMGMKKMYKNIKIICCYSLKSATSDKKKKFMFSNIDDNIKKYL</sequence>